<evidence type="ECO:0000256" key="6">
    <source>
        <dbReference type="ARBA" id="ARBA00022984"/>
    </source>
</evidence>
<evidence type="ECO:0000256" key="5">
    <source>
        <dbReference type="ARBA" id="ARBA00022960"/>
    </source>
</evidence>
<accession>A0A0F9RIW9</accession>
<evidence type="ECO:0000256" key="1">
    <source>
        <dbReference type="ARBA" id="ARBA00004141"/>
    </source>
</evidence>
<dbReference type="PANTHER" id="PTHR30474:SF2">
    <property type="entry name" value="PEPTIDOGLYCAN GLYCOSYLTRANSFERASE FTSW-RELATED"/>
    <property type="match status" value="1"/>
</dbReference>
<evidence type="ECO:0000256" key="10">
    <source>
        <dbReference type="ARBA" id="ARBA00044770"/>
    </source>
</evidence>
<protein>
    <recommendedName>
        <fullName evidence="10">peptidoglycan glycosyltransferase</fullName>
        <ecNumber evidence="10">2.4.99.28</ecNumber>
    </recommendedName>
    <alternativeName>
        <fullName evidence="9">Peptidoglycan polymerase</fullName>
    </alternativeName>
</protein>
<keyword evidence="7 12" id="KW-1133">Transmembrane helix</keyword>
<dbReference type="GO" id="GO:0008955">
    <property type="term" value="F:peptidoglycan glycosyltransferase activity"/>
    <property type="evidence" value="ECO:0007669"/>
    <property type="project" value="UniProtKB-EC"/>
</dbReference>
<evidence type="ECO:0000256" key="4">
    <source>
        <dbReference type="ARBA" id="ARBA00022692"/>
    </source>
</evidence>
<feature type="transmembrane region" description="Helical" evidence="12">
    <location>
        <begin position="102"/>
        <end position="122"/>
    </location>
</feature>
<keyword evidence="2" id="KW-0328">Glycosyltransferase</keyword>
<dbReference type="GO" id="GO:0032153">
    <property type="term" value="C:cell division site"/>
    <property type="evidence" value="ECO:0007669"/>
    <property type="project" value="TreeGrafter"/>
</dbReference>
<dbReference type="GO" id="GO:0005886">
    <property type="term" value="C:plasma membrane"/>
    <property type="evidence" value="ECO:0007669"/>
    <property type="project" value="TreeGrafter"/>
</dbReference>
<evidence type="ECO:0000256" key="11">
    <source>
        <dbReference type="ARBA" id="ARBA00049902"/>
    </source>
</evidence>
<dbReference type="InterPro" id="IPR001182">
    <property type="entry name" value="FtsW/RodA"/>
</dbReference>
<dbReference type="GO" id="GO:0015648">
    <property type="term" value="F:lipid-linked peptidoglycan transporter activity"/>
    <property type="evidence" value="ECO:0007669"/>
    <property type="project" value="TreeGrafter"/>
</dbReference>
<keyword evidence="4 12" id="KW-0812">Transmembrane</keyword>
<dbReference type="GO" id="GO:0008360">
    <property type="term" value="P:regulation of cell shape"/>
    <property type="evidence" value="ECO:0007669"/>
    <property type="project" value="UniProtKB-KW"/>
</dbReference>
<feature type="transmembrane region" description="Helical" evidence="12">
    <location>
        <begin position="172"/>
        <end position="203"/>
    </location>
</feature>
<dbReference type="AlphaFoldDB" id="A0A0F9RIW9"/>
<organism evidence="13">
    <name type="scientific">marine sediment metagenome</name>
    <dbReference type="NCBI Taxonomy" id="412755"/>
    <lineage>
        <taxon>unclassified sequences</taxon>
        <taxon>metagenomes</taxon>
        <taxon>ecological metagenomes</taxon>
    </lineage>
</organism>
<feature type="transmembrane region" description="Helical" evidence="12">
    <location>
        <begin position="142"/>
        <end position="160"/>
    </location>
</feature>
<sequence>MEGDAMRRLPLRENLPGQGLILGAMGLTALGVVMVFSTAAGDGRDVSWYYRRDIRQVIFAATALTVLLTLWRLDYRLLTRKPWPHSQIPVLRHFLKCVPSPAVGLLALGVATSVAALMIGYAVGGRLRWLRWGPIGFQPSEILKFAVLIVLAMFLSRPTVRPRAFWRTFVPALAVVAGACALVVTQDFGTAAIIGFSAAVVMLMAGVPWYYFLVPAPAAAGGFYLFVVRSAHRWGRIVALIESEASTHPASYQPRQALISIASGASPAGLGAGVAKHGYLPEDSTDFIFSIICEELGPMGMALVIGLLLVLLALILRTVRRSPDRFGALLAGGLGFLVVLQAAMHIAVNVKWLPPTGISLPLVSAGGTSPMGVAAAMAIIVSVSARARGTEAALGRS</sequence>
<feature type="transmembrane region" description="Helical" evidence="12">
    <location>
        <begin position="287"/>
        <end position="316"/>
    </location>
</feature>
<dbReference type="GO" id="GO:0009252">
    <property type="term" value="P:peptidoglycan biosynthetic process"/>
    <property type="evidence" value="ECO:0007669"/>
    <property type="project" value="UniProtKB-KW"/>
</dbReference>
<dbReference type="GO" id="GO:0051301">
    <property type="term" value="P:cell division"/>
    <property type="evidence" value="ECO:0007669"/>
    <property type="project" value="InterPro"/>
</dbReference>
<evidence type="ECO:0000256" key="2">
    <source>
        <dbReference type="ARBA" id="ARBA00022676"/>
    </source>
</evidence>
<dbReference type="PANTHER" id="PTHR30474">
    <property type="entry name" value="CELL CYCLE PROTEIN"/>
    <property type="match status" value="1"/>
</dbReference>
<dbReference type="Pfam" id="PF01098">
    <property type="entry name" value="FTSW_RODA_SPOVE"/>
    <property type="match status" value="1"/>
</dbReference>
<feature type="transmembrane region" description="Helical" evidence="12">
    <location>
        <begin position="209"/>
        <end position="227"/>
    </location>
</feature>
<evidence type="ECO:0000256" key="12">
    <source>
        <dbReference type="SAM" id="Phobius"/>
    </source>
</evidence>
<evidence type="ECO:0000256" key="7">
    <source>
        <dbReference type="ARBA" id="ARBA00022989"/>
    </source>
</evidence>
<reference evidence="13" key="1">
    <citation type="journal article" date="2015" name="Nature">
        <title>Complex archaea that bridge the gap between prokaryotes and eukaryotes.</title>
        <authorList>
            <person name="Spang A."/>
            <person name="Saw J.H."/>
            <person name="Jorgensen S.L."/>
            <person name="Zaremba-Niedzwiedzka K."/>
            <person name="Martijn J."/>
            <person name="Lind A.E."/>
            <person name="van Eijk R."/>
            <person name="Schleper C."/>
            <person name="Guy L."/>
            <person name="Ettema T.J."/>
        </authorList>
    </citation>
    <scope>NUCLEOTIDE SEQUENCE</scope>
</reference>
<feature type="transmembrane region" description="Helical" evidence="12">
    <location>
        <begin position="368"/>
        <end position="387"/>
    </location>
</feature>
<evidence type="ECO:0000256" key="8">
    <source>
        <dbReference type="ARBA" id="ARBA00023136"/>
    </source>
</evidence>
<keyword evidence="5" id="KW-0133">Cell shape</keyword>
<evidence type="ECO:0000256" key="9">
    <source>
        <dbReference type="ARBA" id="ARBA00032370"/>
    </source>
</evidence>
<comment type="caution">
    <text evidence="13">The sequence shown here is derived from an EMBL/GenBank/DDBJ whole genome shotgun (WGS) entry which is preliminary data.</text>
</comment>
<feature type="transmembrane region" description="Helical" evidence="12">
    <location>
        <begin position="20"/>
        <end position="41"/>
    </location>
</feature>
<keyword evidence="6" id="KW-0573">Peptidoglycan synthesis</keyword>
<proteinExistence type="predicted"/>
<feature type="transmembrane region" description="Helical" evidence="12">
    <location>
        <begin position="53"/>
        <end position="71"/>
    </location>
</feature>
<feature type="transmembrane region" description="Helical" evidence="12">
    <location>
        <begin position="257"/>
        <end position="275"/>
    </location>
</feature>
<feature type="transmembrane region" description="Helical" evidence="12">
    <location>
        <begin position="328"/>
        <end position="348"/>
    </location>
</feature>
<name>A0A0F9RIW9_9ZZZZ</name>
<evidence type="ECO:0000313" key="13">
    <source>
        <dbReference type="EMBL" id="KKN49747.1"/>
    </source>
</evidence>
<keyword evidence="3" id="KW-0808">Transferase</keyword>
<dbReference type="EMBL" id="LAZR01001153">
    <property type="protein sequence ID" value="KKN49747.1"/>
    <property type="molecule type" value="Genomic_DNA"/>
</dbReference>
<keyword evidence="8 12" id="KW-0472">Membrane</keyword>
<comment type="catalytic activity">
    <reaction evidence="11">
        <text>[GlcNAc-(1-&gt;4)-Mur2Ac(oyl-L-Ala-gamma-D-Glu-L-Lys-D-Ala-D-Ala)](n)-di-trans,octa-cis-undecaprenyl diphosphate + beta-D-GlcNAc-(1-&gt;4)-Mur2Ac(oyl-L-Ala-gamma-D-Glu-L-Lys-D-Ala-D-Ala)-di-trans,octa-cis-undecaprenyl diphosphate = [GlcNAc-(1-&gt;4)-Mur2Ac(oyl-L-Ala-gamma-D-Glu-L-Lys-D-Ala-D-Ala)](n+1)-di-trans,octa-cis-undecaprenyl diphosphate + di-trans,octa-cis-undecaprenyl diphosphate + H(+)</text>
        <dbReference type="Rhea" id="RHEA:23708"/>
        <dbReference type="Rhea" id="RHEA-COMP:9602"/>
        <dbReference type="Rhea" id="RHEA-COMP:9603"/>
        <dbReference type="ChEBI" id="CHEBI:15378"/>
        <dbReference type="ChEBI" id="CHEBI:58405"/>
        <dbReference type="ChEBI" id="CHEBI:60033"/>
        <dbReference type="ChEBI" id="CHEBI:78435"/>
        <dbReference type="EC" id="2.4.99.28"/>
    </reaction>
</comment>
<dbReference type="EC" id="2.4.99.28" evidence="10"/>
<evidence type="ECO:0000256" key="3">
    <source>
        <dbReference type="ARBA" id="ARBA00022679"/>
    </source>
</evidence>
<comment type="subcellular location">
    <subcellularLocation>
        <location evidence="1">Membrane</location>
        <topology evidence="1">Multi-pass membrane protein</topology>
    </subcellularLocation>
</comment>
<gene>
    <name evidence="13" type="ORF">LCGC14_0639970</name>
</gene>